<dbReference type="PANTHER" id="PTHR37816">
    <property type="entry name" value="YALI0E33011P"/>
    <property type="match status" value="1"/>
</dbReference>
<dbReference type="AlphaFoldDB" id="A0A7W5FRT1"/>
<dbReference type="RefSeq" id="WP_183604638.1">
    <property type="nucleotide sequence ID" value="NZ_JACHXK010000036.1"/>
</dbReference>
<keyword evidence="2" id="KW-1185">Reference proteome</keyword>
<reference evidence="1 2" key="1">
    <citation type="submission" date="2020-08" db="EMBL/GenBank/DDBJ databases">
        <title>Genomic Encyclopedia of Type Strains, Phase III (KMG-III): the genomes of soil and plant-associated and newly described type strains.</title>
        <authorList>
            <person name="Whitman W."/>
        </authorList>
    </citation>
    <scope>NUCLEOTIDE SEQUENCE [LARGE SCALE GENOMIC DNA]</scope>
    <source>
        <strain evidence="1 2">CECT 5862</strain>
    </source>
</reference>
<dbReference type="SUPFAM" id="SSF52540">
    <property type="entry name" value="P-loop containing nucleoside triphosphate hydrolases"/>
    <property type="match status" value="1"/>
</dbReference>
<dbReference type="InterPro" id="IPR052922">
    <property type="entry name" value="Cytidylate_Kinase-2"/>
</dbReference>
<dbReference type="EMBL" id="JACHXK010000036">
    <property type="protein sequence ID" value="MBB3114612.1"/>
    <property type="molecule type" value="Genomic_DNA"/>
</dbReference>
<sequence>MSKILIIGIVASGKTTLARELSAKLNIPWHELDSIVHPQTSSGRTKRTADEQVEVLADLDRQGPWIFEGTDRESYQCLYAMADTVIFLDPPLWKRRIRIFTRFVKQNLGMESCHYTPDLSMLKMMYKWTRDFEQNRSRFEAKLSHYEAKLIRLKDNRQLKEVLVQISLNSANVRQQLT</sequence>
<comment type="caution">
    <text evidence="1">The sequence shown here is derived from an EMBL/GenBank/DDBJ whole genome shotgun (WGS) entry which is preliminary data.</text>
</comment>
<dbReference type="GO" id="GO:0016301">
    <property type="term" value="F:kinase activity"/>
    <property type="evidence" value="ECO:0007669"/>
    <property type="project" value="UniProtKB-KW"/>
</dbReference>
<gene>
    <name evidence="1" type="ORF">FHS18_006734</name>
</gene>
<name>A0A7W5FRT1_9BACL</name>
<dbReference type="Gene3D" id="3.40.50.300">
    <property type="entry name" value="P-loop containing nucleotide triphosphate hydrolases"/>
    <property type="match status" value="1"/>
</dbReference>
<dbReference type="PANTHER" id="PTHR37816:SF2">
    <property type="entry name" value="DNA TOPOLOGY MODULATION PROTEIN FLAR-RELATED PROTEIN"/>
    <property type="match status" value="1"/>
</dbReference>
<evidence type="ECO:0000313" key="2">
    <source>
        <dbReference type="Proteomes" id="UP000570361"/>
    </source>
</evidence>
<dbReference type="InterPro" id="IPR027417">
    <property type="entry name" value="P-loop_NTPase"/>
</dbReference>
<accession>A0A7W5FRT1</accession>
<organism evidence="1 2">
    <name type="scientific">Paenibacillus phyllosphaerae</name>
    <dbReference type="NCBI Taxonomy" id="274593"/>
    <lineage>
        <taxon>Bacteria</taxon>
        <taxon>Bacillati</taxon>
        <taxon>Bacillota</taxon>
        <taxon>Bacilli</taxon>
        <taxon>Bacillales</taxon>
        <taxon>Paenibacillaceae</taxon>
        <taxon>Paenibacillus</taxon>
    </lineage>
</organism>
<evidence type="ECO:0000313" key="1">
    <source>
        <dbReference type="EMBL" id="MBB3114612.1"/>
    </source>
</evidence>
<keyword evidence="1" id="KW-0808">Transferase</keyword>
<dbReference type="Proteomes" id="UP000570361">
    <property type="component" value="Unassembled WGS sequence"/>
</dbReference>
<proteinExistence type="predicted"/>
<keyword evidence="1" id="KW-0418">Kinase</keyword>
<protein>
    <submittedName>
        <fullName evidence="1">Adenylate kinase family enzyme</fullName>
    </submittedName>
</protein>